<dbReference type="AlphaFoldDB" id="A0A0N8KHC5"/>
<sequence>MTSFNDPGMGSFVENSPENQFEEEFQQNPFQEEGLEIDQAELDALEESSPDANIQNIKTLQPIDKKIIDWKWKPVPIARHQVSGSYETLQSGWKLILRVDVDGTSNLRMASFDFFRVGSTTSYWGSFIMKNPMVSYTSTKATITGSFTGTKSMWANRAKIEIPRNHIFVARAPAKVTMLNNSTQGAIYTCAFKSQYFRTLQLETDVEQGTTLFGSYNTGTYSNPGPTRTLNLVSAFQEAGIQMNYTGSNNYINTSEAGSDSRWTESEMHASMVKHFSVYKNSPQWAVWLFAARRAVSNTLLGIMFDYKSSNKPHRQGAAVFQDTLASYFSGNNYTRNQLFTYVHELGHAFNLLHSWDKSRPDSLSWMNYPWGYDNRNGSGQFWANFTFAFDTGELEHLRHGYYNSVVMGGNDWAQGAGLEVPHRHIEDLTADIHEDNSGLRLEIVPIKSSYALGEPVVVEIKLRSRLKDDQRVNAHIHPKYEQVRIGIMKPNGQVMNYEPIGHNCVAAKDAVLTDEKDTLYASAYIGYGRDGFYFDAPGIYKIKGAYRTPDGSVIQSEDVKIRVKSPLNAQEDAIADSYFHDDVGMLFYLMGSDSPSLQNGNDLLKEVSEKHAKNPLSIYADFILGINESMTYKIVDPESQKLQVRKRDLGQATSHLDKVFSESAGDKGIDNITLNWAYRQLADGMLKEGDDKAAVQLMKSMEATFKKKKLKASVIETIKSQINSLLANR</sequence>
<evidence type="ECO:0000256" key="1">
    <source>
        <dbReference type="SAM" id="MobiDB-lite"/>
    </source>
</evidence>
<accession>A0A0N8KHC5</accession>
<reference evidence="2 3" key="1">
    <citation type="submission" date="2015-09" db="EMBL/GenBank/DDBJ databases">
        <title>Identification and resolution of microdiversity through metagenomic sequencing of parallel consortia.</title>
        <authorList>
            <person name="Nelson W.C."/>
            <person name="Romine M.F."/>
            <person name="Lindemann S.R."/>
        </authorList>
    </citation>
    <scope>NUCLEOTIDE SEQUENCE [LARGE SCALE GENOMIC DNA]</scope>
    <source>
        <strain evidence="2">HL-49</strain>
    </source>
</reference>
<name>A0A0N8KHC5_9BACT</name>
<organism evidence="2 3">
    <name type="scientific">Algoriphagus marincola HL-49</name>
    <dbReference type="NCBI Taxonomy" id="1305737"/>
    <lineage>
        <taxon>Bacteria</taxon>
        <taxon>Pseudomonadati</taxon>
        <taxon>Bacteroidota</taxon>
        <taxon>Cytophagia</taxon>
        <taxon>Cytophagales</taxon>
        <taxon>Cyclobacteriaceae</taxon>
        <taxon>Algoriphagus</taxon>
    </lineage>
</organism>
<gene>
    <name evidence="2" type="ORF">HLUCCX10_02995</name>
</gene>
<dbReference type="OrthoDB" id="827535at2"/>
<evidence type="ECO:0000313" key="2">
    <source>
        <dbReference type="EMBL" id="KPQ19354.1"/>
    </source>
</evidence>
<dbReference type="Proteomes" id="UP000050421">
    <property type="component" value="Unassembled WGS sequence"/>
</dbReference>
<dbReference type="PATRIC" id="fig|1305737.6.peg.1270"/>
<dbReference type="eggNOG" id="ENOG502Z9P2">
    <property type="taxonomic scope" value="Bacteria"/>
</dbReference>
<dbReference type="EMBL" id="LJXT01000011">
    <property type="protein sequence ID" value="KPQ19354.1"/>
    <property type="molecule type" value="Genomic_DNA"/>
</dbReference>
<proteinExistence type="predicted"/>
<evidence type="ECO:0000313" key="3">
    <source>
        <dbReference type="Proteomes" id="UP000050421"/>
    </source>
</evidence>
<comment type="caution">
    <text evidence="2">The sequence shown here is derived from an EMBL/GenBank/DDBJ whole genome shotgun (WGS) entry which is preliminary data.</text>
</comment>
<dbReference type="SUPFAM" id="SSF55486">
    <property type="entry name" value="Metalloproteases ('zincins'), catalytic domain"/>
    <property type="match status" value="1"/>
</dbReference>
<protein>
    <submittedName>
        <fullName evidence="2">Uncharacterized protein</fullName>
    </submittedName>
</protein>
<feature type="region of interest" description="Disordered" evidence="1">
    <location>
        <begin position="1"/>
        <end position="33"/>
    </location>
</feature>